<dbReference type="PANTHER" id="PTHR33336:SF3">
    <property type="entry name" value="ABM DOMAIN-CONTAINING PROTEIN"/>
    <property type="match status" value="1"/>
</dbReference>
<dbReference type="Pfam" id="PF03992">
    <property type="entry name" value="ABM"/>
    <property type="match status" value="1"/>
</dbReference>
<organism evidence="2 3">
    <name type="scientific">Candidatus Accumulibacter affinis</name>
    <dbReference type="NCBI Taxonomy" id="2954384"/>
    <lineage>
        <taxon>Bacteria</taxon>
        <taxon>Pseudomonadati</taxon>
        <taxon>Pseudomonadota</taxon>
        <taxon>Betaproteobacteria</taxon>
        <taxon>Candidatus Accumulibacter</taxon>
    </lineage>
</organism>
<dbReference type="GO" id="GO:0004497">
    <property type="term" value="F:monooxygenase activity"/>
    <property type="evidence" value="ECO:0007669"/>
    <property type="project" value="UniProtKB-KW"/>
</dbReference>
<sequence>MIRIMARITARAGSELELRSVLQELRLPSRQEAGCLSYELFHNQDNPLEFVTVEQWRDQAAADAHLTTPHLARAITQASDLLAQPPMIDRFNLVD</sequence>
<dbReference type="Gene3D" id="3.30.70.100">
    <property type="match status" value="1"/>
</dbReference>
<feature type="domain" description="ABM" evidence="1">
    <location>
        <begin position="2"/>
        <end position="91"/>
    </location>
</feature>
<keyword evidence="2" id="KW-0503">Monooxygenase</keyword>
<evidence type="ECO:0000313" key="2">
    <source>
        <dbReference type="EMBL" id="MBK7955778.1"/>
    </source>
</evidence>
<dbReference type="PANTHER" id="PTHR33336">
    <property type="entry name" value="QUINOL MONOOXYGENASE YGIN-RELATED"/>
    <property type="match status" value="1"/>
</dbReference>
<proteinExistence type="predicted"/>
<dbReference type="PROSITE" id="PS51725">
    <property type="entry name" value="ABM"/>
    <property type="match status" value="1"/>
</dbReference>
<comment type="caution">
    <text evidence="2">The sequence shown here is derived from an EMBL/GenBank/DDBJ whole genome shotgun (WGS) entry which is preliminary data.</text>
</comment>
<evidence type="ECO:0000259" key="1">
    <source>
        <dbReference type="PROSITE" id="PS51725"/>
    </source>
</evidence>
<protein>
    <submittedName>
        <fullName evidence="2">Antibiotic biosynthesis monooxygenase</fullName>
    </submittedName>
</protein>
<dbReference type="InterPro" id="IPR007138">
    <property type="entry name" value="ABM_dom"/>
</dbReference>
<dbReference type="InterPro" id="IPR050744">
    <property type="entry name" value="AI-2_Isomerase_LsrG"/>
</dbReference>
<dbReference type="InterPro" id="IPR011008">
    <property type="entry name" value="Dimeric_a/b-barrel"/>
</dbReference>
<evidence type="ECO:0000313" key="3">
    <source>
        <dbReference type="Proteomes" id="UP000706151"/>
    </source>
</evidence>
<reference evidence="2 3" key="1">
    <citation type="submission" date="2020-10" db="EMBL/GenBank/DDBJ databases">
        <title>Connecting structure to function with the recovery of over 1000 high-quality activated sludge metagenome-assembled genomes encoding full-length rRNA genes using long-read sequencing.</title>
        <authorList>
            <person name="Singleton C.M."/>
            <person name="Petriglieri F."/>
            <person name="Kristensen J.M."/>
            <person name="Kirkegaard R.H."/>
            <person name="Michaelsen T.Y."/>
            <person name="Andersen M.H."/>
            <person name="Karst S.M."/>
            <person name="Dueholm M.S."/>
            <person name="Nielsen P.H."/>
            <person name="Albertsen M."/>
        </authorList>
    </citation>
    <scope>NUCLEOTIDE SEQUENCE [LARGE SCALE GENOMIC DNA]</scope>
    <source>
        <strain evidence="2">Fred_18-Q3-R57-64_BAT3C.720</strain>
    </source>
</reference>
<name>A0A935TA02_9PROT</name>
<keyword evidence="2" id="KW-0560">Oxidoreductase</keyword>
<dbReference type="SUPFAM" id="SSF54909">
    <property type="entry name" value="Dimeric alpha+beta barrel"/>
    <property type="match status" value="1"/>
</dbReference>
<dbReference type="EMBL" id="JADJOT010000011">
    <property type="protein sequence ID" value="MBK7955778.1"/>
    <property type="molecule type" value="Genomic_DNA"/>
</dbReference>
<accession>A0A935TA02</accession>
<dbReference type="AlphaFoldDB" id="A0A935TA02"/>
<dbReference type="Proteomes" id="UP000706151">
    <property type="component" value="Unassembled WGS sequence"/>
</dbReference>
<gene>
    <name evidence="2" type="ORF">IPK02_18585</name>
</gene>